<evidence type="ECO:0000256" key="3">
    <source>
        <dbReference type="ARBA" id="ARBA00022679"/>
    </source>
</evidence>
<dbReference type="RefSeq" id="XP_025350378.1">
    <property type="nucleotide sequence ID" value="XM_025490169.1"/>
</dbReference>
<dbReference type="GeneID" id="37011903"/>
<dbReference type="PROSITE" id="PS51585">
    <property type="entry name" value="SAM_MT_TPMT"/>
    <property type="match status" value="1"/>
</dbReference>
<dbReference type="PANTHER" id="PTHR32183:SF6">
    <property type="entry name" value="CYSTEINE SULFINATE DESULFINASE_CYSTEINE DESULFURASE AND RELATED ENZYMES"/>
    <property type="match status" value="1"/>
</dbReference>
<keyword evidence="4" id="KW-0949">S-adenosyl-L-methionine</keyword>
<dbReference type="GO" id="GO:0032259">
    <property type="term" value="P:methylation"/>
    <property type="evidence" value="ECO:0007669"/>
    <property type="project" value="UniProtKB-KW"/>
</dbReference>
<name>A0A316UE83_9BASI</name>
<dbReference type="PANTHER" id="PTHR32183">
    <property type="match status" value="1"/>
</dbReference>
<keyword evidence="1" id="KW-0597">Phosphoprotein</keyword>
<reference evidence="6 7" key="1">
    <citation type="journal article" date="2018" name="Mol. Biol. Evol.">
        <title>Broad Genomic Sampling Reveals a Smut Pathogenic Ancestry of the Fungal Clade Ustilaginomycotina.</title>
        <authorList>
            <person name="Kijpornyongpan T."/>
            <person name="Mondo S.J."/>
            <person name="Barry K."/>
            <person name="Sandor L."/>
            <person name="Lee J."/>
            <person name="Lipzen A."/>
            <person name="Pangilinan J."/>
            <person name="LaButti K."/>
            <person name="Hainaut M."/>
            <person name="Henrissat B."/>
            <person name="Grigoriev I.V."/>
            <person name="Spatafora J.W."/>
            <person name="Aime M.C."/>
        </authorList>
    </citation>
    <scope>NUCLEOTIDE SEQUENCE [LARGE SCALE GENOMIC DNA]</scope>
    <source>
        <strain evidence="6 7">MCA 4718</strain>
    </source>
</reference>
<protein>
    <submittedName>
        <fullName evidence="6">Thiol methyltransferase 1</fullName>
    </submittedName>
</protein>
<organism evidence="6 7">
    <name type="scientific">Pseudomicrostroma glucosiphilum</name>
    <dbReference type="NCBI Taxonomy" id="1684307"/>
    <lineage>
        <taxon>Eukaryota</taxon>
        <taxon>Fungi</taxon>
        <taxon>Dikarya</taxon>
        <taxon>Basidiomycota</taxon>
        <taxon>Ustilaginomycotina</taxon>
        <taxon>Exobasidiomycetes</taxon>
        <taxon>Microstromatales</taxon>
        <taxon>Microstromatales incertae sedis</taxon>
        <taxon>Pseudomicrostroma</taxon>
    </lineage>
</organism>
<dbReference type="CDD" id="cd02440">
    <property type="entry name" value="AdoMet_MTases"/>
    <property type="match status" value="1"/>
</dbReference>
<keyword evidence="3 6" id="KW-0808">Transferase</keyword>
<evidence type="ECO:0000313" key="7">
    <source>
        <dbReference type="Proteomes" id="UP000245942"/>
    </source>
</evidence>
<sequence>MGDGLDQSRWSAAWTAKQTPWDSGGIPQPSLVSFMEDVEEGKALRQDSQRKRVLIPGCGTGYDVEYFARLGFKEARGADIAPEATQAAQAWVDSLSPRPERYDRIHLESMDYLALADARIEAESQYDLIYDYTFFCALPPSLRAKWAKAHANNLKAGEGMLITLCFPMQGDRPGGPPYSVSPELYREHLLPHFDLQYQGVPPGQPESRKGIEAVMLWKRKV</sequence>
<gene>
    <name evidence="6" type="ORF">BCV69DRAFT_245682</name>
</gene>
<feature type="region of interest" description="Disordered" evidence="5">
    <location>
        <begin position="1"/>
        <end position="28"/>
    </location>
</feature>
<dbReference type="EMBL" id="KZ819322">
    <property type="protein sequence ID" value="PWN23218.1"/>
    <property type="molecule type" value="Genomic_DNA"/>
</dbReference>
<keyword evidence="7" id="KW-1185">Reference proteome</keyword>
<proteinExistence type="predicted"/>
<dbReference type="Proteomes" id="UP000245942">
    <property type="component" value="Unassembled WGS sequence"/>
</dbReference>
<dbReference type="OrthoDB" id="276151at2759"/>
<evidence type="ECO:0000256" key="2">
    <source>
        <dbReference type="ARBA" id="ARBA00022603"/>
    </source>
</evidence>
<accession>A0A316UE83</accession>
<evidence type="ECO:0000256" key="5">
    <source>
        <dbReference type="SAM" id="MobiDB-lite"/>
    </source>
</evidence>
<evidence type="ECO:0000313" key="6">
    <source>
        <dbReference type="EMBL" id="PWN23218.1"/>
    </source>
</evidence>
<dbReference type="Pfam" id="PF05724">
    <property type="entry name" value="TPMT"/>
    <property type="match status" value="1"/>
</dbReference>
<dbReference type="InterPro" id="IPR008854">
    <property type="entry name" value="TPMT"/>
</dbReference>
<dbReference type="AlphaFoldDB" id="A0A316UE83"/>
<evidence type="ECO:0000256" key="4">
    <source>
        <dbReference type="ARBA" id="ARBA00022691"/>
    </source>
</evidence>
<dbReference type="Gene3D" id="3.40.50.150">
    <property type="entry name" value="Vaccinia Virus protein VP39"/>
    <property type="match status" value="1"/>
</dbReference>
<evidence type="ECO:0000256" key="1">
    <source>
        <dbReference type="ARBA" id="ARBA00022553"/>
    </source>
</evidence>
<dbReference type="SUPFAM" id="SSF53335">
    <property type="entry name" value="S-adenosyl-L-methionine-dependent methyltransferases"/>
    <property type="match status" value="1"/>
</dbReference>
<dbReference type="GO" id="GO:0008757">
    <property type="term" value="F:S-adenosylmethionine-dependent methyltransferase activity"/>
    <property type="evidence" value="ECO:0007669"/>
    <property type="project" value="InterPro"/>
</dbReference>
<dbReference type="STRING" id="1684307.A0A316UE83"/>
<keyword evidence="2 6" id="KW-0489">Methyltransferase</keyword>
<dbReference type="InterPro" id="IPR029063">
    <property type="entry name" value="SAM-dependent_MTases_sf"/>
</dbReference>